<protein>
    <submittedName>
        <fullName evidence="2">Uncharacterized protein</fullName>
    </submittedName>
</protein>
<reference evidence="2 3" key="1">
    <citation type="submission" date="2018-11" db="EMBL/GenBank/DDBJ databases">
        <title>Rufibacter latericius sp. nov., isolated from water in Baiyang Lake.</title>
        <authorList>
            <person name="Yang Y."/>
        </authorList>
    </citation>
    <scope>NUCLEOTIDE SEQUENCE [LARGE SCALE GENOMIC DNA]</scope>
    <source>
        <strain evidence="2 3">R-22-1c-1</strain>
    </source>
</reference>
<organism evidence="2 3">
    <name type="scientific">Rufibacter latericius</name>
    <dbReference type="NCBI Taxonomy" id="2487040"/>
    <lineage>
        <taxon>Bacteria</taxon>
        <taxon>Pseudomonadati</taxon>
        <taxon>Bacteroidota</taxon>
        <taxon>Cytophagia</taxon>
        <taxon>Cytophagales</taxon>
        <taxon>Hymenobacteraceae</taxon>
        <taxon>Rufibacter</taxon>
    </lineage>
</organism>
<keyword evidence="3" id="KW-1185">Reference proteome</keyword>
<dbReference type="Proteomes" id="UP000272117">
    <property type="component" value="Unassembled WGS sequence"/>
</dbReference>
<evidence type="ECO:0000313" key="3">
    <source>
        <dbReference type="Proteomes" id="UP000272117"/>
    </source>
</evidence>
<dbReference type="EMBL" id="RJJD01000003">
    <property type="protein sequence ID" value="RNI29215.1"/>
    <property type="molecule type" value="Genomic_DNA"/>
</dbReference>
<keyword evidence="1" id="KW-0732">Signal</keyword>
<proteinExistence type="predicted"/>
<dbReference type="OrthoDB" id="848102at2"/>
<feature type="chain" id="PRO_5018261332" evidence="1">
    <location>
        <begin position="21"/>
        <end position="474"/>
    </location>
</feature>
<feature type="signal peptide" evidence="1">
    <location>
        <begin position="1"/>
        <end position="20"/>
    </location>
</feature>
<name>A0A3M9MVK4_9BACT</name>
<evidence type="ECO:0000256" key="1">
    <source>
        <dbReference type="SAM" id="SignalP"/>
    </source>
</evidence>
<comment type="caution">
    <text evidence="2">The sequence shown here is derived from an EMBL/GenBank/DDBJ whole genome shotgun (WGS) entry which is preliminary data.</text>
</comment>
<dbReference type="RefSeq" id="WP_123126275.1">
    <property type="nucleotide sequence ID" value="NZ_RJJD01000003.1"/>
</dbReference>
<gene>
    <name evidence="2" type="ORF">EFB08_07280</name>
</gene>
<accession>A0A3M9MVK4</accession>
<dbReference type="AlphaFoldDB" id="A0A3M9MVK4"/>
<evidence type="ECO:0000313" key="2">
    <source>
        <dbReference type="EMBL" id="RNI29215.1"/>
    </source>
</evidence>
<dbReference type="PROSITE" id="PS51257">
    <property type="entry name" value="PROKAR_LIPOPROTEIN"/>
    <property type="match status" value="1"/>
</dbReference>
<sequence length="474" mass="49443">MKAKLLKSSMLIAATAMVFGCNPEAEEVIQPDVLGRSDANPMMEGCETISFNTNKVIRGADGFVTAVMSDQATTPILVTANRKTAAFTFSPKNSANIFDSGQSGPLGNEVDDILTPHKDFGGWGVGDGGRKGKTYANDTALGNVLIVNRTDSPTPAYDSNNGGKLYFDFSGYGSVTMNSITVLDVDSYEQGGKVELRDITGKVLKTVNLAVSGNNGKQIVNLGGTPGVVKMVVTLGTSGQLVGSGAIDDITFNCAPKPPCETITFTRFNRGQDGFVNSVTSDQASTPILVSAFRRTATNVYSKVNAANIFNSAQPTSIGNQVTDILTPHQNFGGGGVGDGGAAGAYVNNTPLGNTLIVNRTADASKAYDNNLGGKIVFDFKAYGTVSLSSLTILDVDDYEAGTKVVLYDATSKVIKEVMMKVSGNNGKQMVDLGGTTGVARMEIILGPNGISPNGTFSGSGAIDNIMFNCVPSM</sequence>